<dbReference type="RefSeq" id="WP_207567454.1">
    <property type="nucleotide sequence ID" value="NZ_CP071446.1"/>
</dbReference>
<dbReference type="PROSITE" id="PS50928">
    <property type="entry name" value="ABC_TM1"/>
    <property type="match status" value="1"/>
</dbReference>
<accession>A0ABX7S819</accession>
<comment type="similarity">
    <text evidence="7">Belongs to the binding-protein-dependent transport system permease family.</text>
</comment>
<dbReference type="EMBL" id="CP071446">
    <property type="protein sequence ID" value="QTA38737.1"/>
    <property type="molecule type" value="Genomic_DNA"/>
</dbReference>
<keyword evidence="5 7" id="KW-1133">Transmembrane helix</keyword>
<name>A0ABX7S819_9BACT</name>
<keyword evidence="4 7" id="KW-0812">Transmembrane</keyword>
<keyword evidence="3" id="KW-1003">Cell membrane</keyword>
<sequence length="394" mass="45383">MKKVLFLTIMFALLLVSLFPMIAMFYTAVIPSGNLTRVIKERYINDFETKYMIYLRRKVKSGGKISIVKESPESTKSILVERDVTLLADKLDMRVAKYVEFWVKGKGSFSVEILDAFGKSTVKTFSGNDEWRKYRIKYNEMKYINLKYVSKIIFRFDGKHYLDDVKLVYKFPAFLNFISVLKEDMFGRYIFNSFLVSSVVVLGNMIFSTMVAYAFARREFFGKNILFSIVLMTMMIPPQITIIPIFILMKKIGWIDTYFALTVPLLVTPFSIFLLKQYIEQLPVELEQAAYVDGANTFQILFKIVFPLTKPALAVMGINTFIAVWNDLFYPLVMTNSREMRTVQVGLALYQKLNQVDWPRLMAASSIIGIPVIIVFLVFQKHIISGITKGALKG</sequence>
<evidence type="ECO:0000256" key="7">
    <source>
        <dbReference type="RuleBase" id="RU363032"/>
    </source>
</evidence>
<keyword evidence="2 7" id="KW-0813">Transport</keyword>
<feature type="transmembrane region" description="Helical" evidence="7">
    <location>
        <begin position="361"/>
        <end position="379"/>
    </location>
</feature>
<evidence type="ECO:0000313" key="9">
    <source>
        <dbReference type="EMBL" id="QTA38737.1"/>
    </source>
</evidence>
<keyword evidence="10" id="KW-1185">Reference proteome</keyword>
<organism evidence="9 10">
    <name type="scientific">Thermosipho ferrireducens</name>
    <dbReference type="NCBI Taxonomy" id="2571116"/>
    <lineage>
        <taxon>Bacteria</taxon>
        <taxon>Thermotogati</taxon>
        <taxon>Thermotogota</taxon>
        <taxon>Thermotogae</taxon>
        <taxon>Thermotogales</taxon>
        <taxon>Fervidobacteriaceae</taxon>
        <taxon>Thermosipho</taxon>
    </lineage>
</organism>
<proteinExistence type="inferred from homology"/>
<evidence type="ECO:0000256" key="2">
    <source>
        <dbReference type="ARBA" id="ARBA00022448"/>
    </source>
</evidence>
<feature type="transmembrane region" description="Helical" evidence="7">
    <location>
        <begin position="189"/>
        <end position="213"/>
    </location>
</feature>
<dbReference type="PANTHER" id="PTHR43744">
    <property type="entry name" value="ABC TRANSPORTER PERMEASE PROTEIN MG189-RELATED-RELATED"/>
    <property type="match status" value="1"/>
</dbReference>
<protein>
    <submittedName>
        <fullName evidence="9">Carbohydrate ABC transporter permease</fullName>
    </submittedName>
</protein>
<dbReference type="CDD" id="cd06261">
    <property type="entry name" value="TM_PBP2"/>
    <property type="match status" value="1"/>
</dbReference>
<comment type="subcellular location">
    <subcellularLocation>
        <location evidence="1 7">Cell membrane</location>
        <topology evidence="1 7">Multi-pass membrane protein</topology>
    </subcellularLocation>
</comment>
<evidence type="ECO:0000256" key="5">
    <source>
        <dbReference type="ARBA" id="ARBA00022989"/>
    </source>
</evidence>
<feature type="transmembrane region" description="Helical" evidence="7">
    <location>
        <begin position="225"/>
        <end position="249"/>
    </location>
</feature>
<dbReference type="PANTHER" id="PTHR43744:SF12">
    <property type="entry name" value="ABC TRANSPORTER PERMEASE PROTEIN MG189-RELATED"/>
    <property type="match status" value="1"/>
</dbReference>
<dbReference type="Proteomes" id="UP000671862">
    <property type="component" value="Chromosome"/>
</dbReference>
<dbReference type="SUPFAM" id="SSF161098">
    <property type="entry name" value="MetI-like"/>
    <property type="match status" value="1"/>
</dbReference>
<feature type="transmembrane region" description="Helical" evidence="7">
    <location>
        <begin position="255"/>
        <end position="275"/>
    </location>
</feature>
<dbReference type="InterPro" id="IPR035906">
    <property type="entry name" value="MetI-like_sf"/>
</dbReference>
<keyword evidence="6 7" id="KW-0472">Membrane</keyword>
<evidence type="ECO:0000313" key="10">
    <source>
        <dbReference type="Proteomes" id="UP000671862"/>
    </source>
</evidence>
<evidence type="ECO:0000256" key="6">
    <source>
        <dbReference type="ARBA" id="ARBA00023136"/>
    </source>
</evidence>
<reference evidence="9 10" key="1">
    <citation type="submission" date="2021-03" db="EMBL/GenBank/DDBJ databases">
        <title>Thermosipho ferrireducens sp.nov., an anaerobic thermophilic iron-reducing bacterium isolated from a deep-sea hydrothermal sulfide deposits.</title>
        <authorList>
            <person name="Zeng X."/>
            <person name="Chen Y."/>
            <person name="Shao Z."/>
        </authorList>
    </citation>
    <scope>NUCLEOTIDE SEQUENCE [LARGE SCALE GENOMIC DNA]</scope>
    <source>
        <strain evidence="9 10">JL129W03</strain>
    </source>
</reference>
<evidence type="ECO:0000259" key="8">
    <source>
        <dbReference type="PROSITE" id="PS50928"/>
    </source>
</evidence>
<dbReference type="InterPro" id="IPR000515">
    <property type="entry name" value="MetI-like"/>
</dbReference>
<dbReference type="Pfam" id="PF00528">
    <property type="entry name" value="BPD_transp_1"/>
    <property type="match status" value="1"/>
</dbReference>
<dbReference type="Gene3D" id="1.10.3720.10">
    <property type="entry name" value="MetI-like"/>
    <property type="match status" value="1"/>
</dbReference>
<evidence type="ECO:0000256" key="4">
    <source>
        <dbReference type="ARBA" id="ARBA00022692"/>
    </source>
</evidence>
<feature type="transmembrane region" description="Helical" evidence="7">
    <location>
        <begin position="312"/>
        <end position="333"/>
    </location>
</feature>
<feature type="domain" description="ABC transmembrane type-1" evidence="8">
    <location>
        <begin position="190"/>
        <end position="379"/>
    </location>
</feature>
<evidence type="ECO:0000256" key="3">
    <source>
        <dbReference type="ARBA" id="ARBA00022475"/>
    </source>
</evidence>
<evidence type="ECO:0000256" key="1">
    <source>
        <dbReference type="ARBA" id="ARBA00004651"/>
    </source>
</evidence>
<gene>
    <name evidence="9" type="ORF">JYK00_04305</name>
</gene>